<evidence type="ECO:0000313" key="3">
    <source>
        <dbReference type="RefSeq" id="XP_010259437.1"/>
    </source>
</evidence>
<dbReference type="OrthoDB" id="10250354at2759"/>
<feature type="compositionally biased region" description="Basic residues" evidence="1">
    <location>
        <begin position="145"/>
        <end position="155"/>
    </location>
</feature>
<evidence type="ECO:0000313" key="2">
    <source>
        <dbReference type="Proteomes" id="UP000189703"/>
    </source>
</evidence>
<dbReference type="RefSeq" id="XP_010259437.1">
    <property type="nucleotide sequence ID" value="XM_010261135.2"/>
</dbReference>
<accession>A0A1U7ZY27</accession>
<dbReference type="PROSITE" id="PS50076">
    <property type="entry name" value="DNAJ_2"/>
    <property type="match status" value="1"/>
</dbReference>
<feature type="region of interest" description="Disordered" evidence="1">
    <location>
        <begin position="135"/>
        <end position="155"/>
    </location>
</feature>
<dbReference type="PROSITE" id="PS00636">
    <property type="entry name" value="DNAJ_1"/>
    <property type="match status" value="1"/>
</dbReference>
<dbReference type="PRINTS" id="PR00625">
    <property type="entry name" value="JDOMAIN"/>
</dbReference>
<proteinExistence type="predicted"/>
<dbReference type="PANTHER" id="PTHR44743:SF12">
    <property type="entry name" value="J DOMAIN-CONTAINING PROTEIN"/>
    <property type="match status" value="1"/>
</dbReference>
<dbReference type="PANTHER" id="PTHR44743">
    <property type="entry name" value="PUTATIVE, EXPRESSED-RELATED"/>
    <property type="match status" value="1"/>
</dbReference>
<dbReference type="STRING" id="4432.A0A1U7ZY27"/>
<sequence length="155" mass="17792">MSARQVESDDAGCSSYYSVLGICSNASATEIRTAYRKLALKWHPDKWMRNPKVAGEAQYRFQKIQEAYSVLSDKGKRSMYDAELVHLFQDEDDGFSDFMQELLSMVEKARPQGESLEELQKMLVEMAREEGITYGIDGEADRHAHDRKRTRVSRS</sequence>
<dbReference type="AlphaFoldDB" id="A0A1U7ZY27"/>
<dbReference type="InterPro" id="IPR018253">
    <property type="entry name" value="DnaJ_domain_CS"/>
</dbReference>
<keyword evidence="2" id="KW-1185">Reference proteome</keyword>
<dbReference type="OMA" id="MQEMILM"/>
<dbReference type="GeneID" id="104598869"/>
<dbReference type="InterPro" id="IPR001623">
    <property type="entry name" value="DnaJ_domain"/>
</dbReference>
<name>A0A1U7ZY27_NELNU</name>
<dbReference type="SMART" id="SM00271">
    <property type="entry name" value="DnaJ"/>
    <property type="match status" value="1"/>
</dbReference>
<dbReference type="KEGG" id="nnu:104598869"/>
<organism evidence="2 3">
    <name type="scientific">Nelumbo nucifera</name>
    <name type="common">Sacred lotus</name>
    <dbReference type="NCBI Taxonomy" id="4432"/>
    <lineage>
        <taxon>Eukaryota</taxon>
        <taxon>Viridiplantae</taxon>
        <taxon>Streptophyta</taxon>
        <taxon>Embryophyta</taxon>
        <taxon>Tracheophyta</taxon>
        <taxon>Spermatophyta</taxon>
        <taxon>Magnoliopsida</taxon>
        <taxon>Proteales</taxon>
        <taxon>Nelumbonaceae</taxon>
        <taxon>Nelumbo</taxon>
    </lineage>
</organism>
<reference evidence="3" key="1">
    <citation type="submission" date="2025-08" db="UniProtKB">
        <authorList>
            <consortium name="RefSeq"/>
        </authorList>
    </citation>
    <scope>IDENTIFICATION</scope>
</reference>
<protein>
    <submittedName>
        <fullName evidence="3">DnaJ homolog subfamily B member 6-like</fullName>
    </submittedName>
</protein>
<evidence type="ECO:0000256" key="1">
    <source>
        <dbReference type="SAM" id="MobiDB-lite"/>
    </source>
</evidence>
<gene>
    <name evidence="3" type="primary">LOC104598869</name>
</gene>
<dbReference type="SUPFAM" id="SSF46565">
    <property type="entry name" value="Chaperone J-domain"/>
    <property type="match status" value="1"/>
</dbReference>
<dbReference type="InterPro" id="IPR036869">
    <property type="entry name" value="J_dom_sf"/>
</dbReference>
<dbReference type="CDD" id="cd06257">
    <property type="entry name" value="DnaJ"/>
    <property type="match status" value="1"/>
</dbReference>
<dbReference type="Proteomes" id="UP000189703">
    <property type="component" value="Unplaced"/>
</dbReference>
<dbReference type="eggNOG" id="KOG0714">
    <property type="taxonomic scope" value="Eukaryota"/>
</dbReference>
<dbReference type="Gene3D" id="1.10.287.110">
    <property type="entry name" value="DnaJ domain"/>
    <property type="match status" value="1"/>
</dbReference>
<dbReference type="Pfam" id="PF00226">
    <property type="entry name" value="DnaJ"/>
    <property type="match status" value="1"/>
</dbReference>